<proteinExistence type="predicted"/>
<accession>A0A8X6XZK4</accession>
<sequence length="74" mass="8462">MKISFLLEPHRPLLAQLDPPPCVYYYDLSSGNASNLLLKKRPPILEHWKELLSPSVTEPQRSWLVTPRLAILLG</sequence>
<dbReference type="Proteomes" id="UP000886998">
    <property type="component" value="Unassembled WGS sequence"/>
</dbReference>
<gene>
    <name evidence="1" type="ORF">TNIN_230531</name>
</gene>
<comment type="caution">
    <text evidence="1">The sequence shown here is derived from an EMBL/GenBank/DDBJ whole genome shotgun (WGS) entry which is preliminary data.</text>
</comment>
<reference evidence="1" key="1">
    <citation type="submission" date="2020-08" db="EMBL/GenBank/DDBJ databases">
        <title>Multicomponent nature underlies the extraordinary mechanical properties of spider dragline silk.</title>
        <authorList>
            <person name="Kono N."/>
            <person name="Nakamura H."/>
            <person name="Mori M."/>
            <person name="Yoshida Y."/>
            <person name="Ohtoshi R."/>
            <person name="Malay A.D."/>
            <person name="Moran D.A.P."/>
            <person name="Tomita M."/>
            <person name="Numata K."/>
            <person name="Arakawa K."/>
        </authorList>
    </citation>
    <scope>NUCLEOTIDE SEQUENCE</scope>
</reference>
<organism evidence="1 2">
    <name type="scientific">Trichonephila inaurata madagascariensis</name>
    <dbReference type="NCBI Taxonomy" id="2747483"/>
    <lineage>
        <taxon>Eukaryota</taxon>
        <taxon>Metazoa</taxon>
        <taxon>Ecdysozoa</taxon>
        <taxon>Arthropoda</taxon>
        <taxon>Chelicerata</taxon>
        <taxon>Arachnida</taxon>
        <taxon>Araneae</taxon>
        <taxon>Araneomorphae</taxon>
        <taxon>Entelegynae</taxon>
        <taxon>Araneoidea</taxon>
        <taxon>Nephilidae</taxon>
        <taxon>Trichonephila</taxon>
        <taxon>Trichonephila inaurata</taxon>
    </lineage>
</organism>
<protein>
    <submittedName>
        <fullName evidence="1">Uncharacterized protein</fullName>
    </submittedName>
</protein>
<dbReference type="AlphaFoldDB" id="A0A8X6XZK4"/>
<evidence type="ECO:0000313" key="2">
    <source>
        <dbReference type="Proteomes" id="UP000886998"/>
    </source>
</evidence>
<dbReference type="EMBL" id="BMAV01013756">
    <property type="protein sequence ID" value="GFY61650.1"/>
    <property type="molecule type" value="Genomic_DNA"/>
</dbReference>
<name>A0A8X6XZK4_9ARAC</name>
<evidence type="ECO:0000313" key="1">
    <source>
        <dbReference type="EMBL" id="GFY61650.1"/>
    </source>
</evidence>
<keyword evidence="2" id="KW-1185">Reference proteome</keyword>